<dbReference type="OMA" id="NENWHAL"/>
<dbReference type="PANTHER" id="PTHR45627">
    <property type="entry name" value="ADENYLATE CYCLASE TYPE 1"/>
    <property type="match status" value="1"/>
</dbReference>
<feature type="transmembrane region" description="Helical" evidence="3">
    <location>
        <begin position="58"/>
        <end position="80"/>
    </location>
</feature>
<keyword evidence="6" id="KW-1185">Reference proteome</keyword>
<dbReference type="AlphaFoldDB" id="T1GMB4"/>
<dbReference type="GO" id="GO:0007189">
    <property type="term" value="P:adenylate cyclase-activating G protein-coupled receptor signaling pathway"/>
    <property type="evidence" value="ECO:0007669"/>
    <property type="project" value="TreeGrafter"/>
</dbReference>
<evidence type="ECO:0000259" key="4">
    <source>
        <dbReference type="Pfam" id="PF16214"/>
    </source>
</evidence>
<dbReference type="GO" id="GO:0004016">
    <property type="term" value="F:adenylate cyclase activity"/>
    <property type="evidence" value="ECO:0007669"/>
    <property type="project" value="TreeGrafter"/>
</dbReference>
<evidence type="ECO:0000313" key="5">
    <source>
        <dbReference type="EnsemblMetazoa" id="MESCA004684-PA"/>
    </source>
</evidence>
<reference evidence="5" key="2">
    <citation type="submission" date="2015-06" db="UniProtKB">
        <authorList>
            <consortium name="EnsemblMetazoa"/>
        </authorList>
    </citation>
    <scope>IDENTIFICATION</scope>
</reference>
<dbReference type="GO" id="GO:0005886">
    <property type="term" value="C:plasma membrane"/>
    <property type="evidence" value="ECO:0007669"/>
    <property type="project" value="TreeGrafter"/>
</dbReference>
<name>T1GMB4_MEGSC</name>
<sequence>MDIVIRKQSEQIQRSHHDKSNLIFYDKKWEWGFLRKQCRNLELEQFYLSYMHKLQRSYLSIFIVIQALFGISHVIMLLAAVDNYEYIYVDIISYISSIILVWIALFICFREDIMKTRPNVVYAASFIVVFVLVLTDLLVPIYDAAHFKQTLYLRPSCGSYILYAVYIFIPLNENWHALILGLAVTICYLINFAMVTYKNDEYIILRTFTEAIFLLCINMLGFYFRMMKEIYIRTTFIDRRECVEENLLLKYARDQEKSLLLSIIPAQTADKIEREVRERMKRLK</sequence>
<dbReference type="EMBL" id="CAQQ02038182">
    <property type="status" value="NOT_ANNOTATED_CDS"/>
    <property type="molecule type" value="Genomic_DNA"/>
</dbReference>
<protein>
    <recommendedName>
        <fullName evidence="4">Adenylate cyclase N-terminal domain-containing protein</fullName>
    </recommendedName>
</protein>
<evidence type="ECO:0000313" key="6">
    <source>
        <dbReference type="Proteomes" id="UP000015102"/>
    </source>
</evidence>
<evidence type="ECO:0000256" key="2">
    <source>
        <dbReference type="ARBA" id="ARBA00023239"/>
    </source>
</evidence>
<feature type="domain" description="Adenylate cyclase N-terminal" evidence="4">
    <location>
        <begin position="36"/>
        <end position="275"/>
    </location>
</feature>
<keyword evidence="3" id="KW-1133">Transmembrane helix</keyword>
<evidence type="ECO:0000256" key="3">
    <source>
        <dbReference type="SAM" id="Phobius"/>
    </source>
</evidence>
<feature type="transmembrane region" description="Helical" evidence="3">
    <location>
        <begin position="120"/>
        <end position="139"/>
    </location>
</feature>
<keyword evidence="2" id="KW-0456">Lyase</keyword>
<dbReference type="GO" id="GO:0000166">
    <property type="term" value="F:nucleotide binding"/>
    <property type="evidence" value="ECO:0007669"/>
    <property type="project" value="UniProtKB-KW"/>
</dbReference>
<keyword evidence="1" id="KW-0547">Nucleotide-binding</keyword>
<dbReference type="InterPro" id="IPR032628">
    <property type="entry name" value="AC_N"/>
</dbReference>
<dbReference type="HOGENOM" id="CLU_981037_0_0_1"/>
<reference evidence="6" key="1">
    <citation type="submission" date="2013-02" db="EMBL/GenBank/DDBJ databases">
        <authorList>
            <person name="Hughes D."/>
        </authorList>
    </citation>
    <scope>NUCLEOTIDE SEQUENCE</scope>
    <source>
        <strain>Durham</strain>
        <strain evidence="6">NC isolate 2 -- Noor lab</strain>
    </source>
</reference>
<dbReference type="STRING" id="36166.T1GMB4"/>
<keyword evidence="3" id="KW-0812">Transmembrane</keyword>
<feature type="transmembrane region" description="Helical" evidence="3">
    <location>
        <begin position="151"/>
        <end position="169"/>
    </location>
</feature>
<feature type="transmembrane region" description="Helical" evidence="3">
    <location>
        <begin position="203"/>
        <end position="224"/>
    </location>
</feature>
<feature type="transmembrane region" description="Helical" evidence="3">
    <location>
        <begin position="176"/>
        <end position="197"/>
    </location>
</feature>
<feature type="transmembrane region" description="Helical" evidence="3">
    <location>
        <begin position="86"/>
        <end position="108"/>
    </location>
</feature>
<organism evidence="5 6">
    <name type="scientific">Megaselia scalaris</name>
    <name type="common">Humpbacked fly</name>
    <name type="synonym">Phora scalaris</name>
    <dbReference type="NCBI Taxonomy" id="36166"/>
    <lineage>
        <taxon>Eukaryota</taxon>
        <taxon>Metazoa</taxon>
        <taxon>Ecdysozoa</taxon>
        <taxon>Arthropoda</taxon>
        <taxon>Hexapoda</taxon>
        <taxon>Insecta</taxon>
        <taxon>Pterygota</taxon>
        <taxon>Neoptera</taxon>
        <taxon>Endopterygota</taxon>
        <taxon>Diptera</taxon>
        <taxon>Brachycera</taxon>
        <taxon>Muscomorpha</taxon>
        <taxon>Platypezoidea</taxon>
        <taxon>Phoridae</taxon>
        <taxon>Megaseliini</taxon>
        <taxon>Megaselia</taxon>
    </lineage>
</organism>
<accession>T1GMB4</accession>
<dbReference type="Proteomes" id="UP000015102">
    <property type="component" value="Unassembled WGS sequence"/>
</dbReference>
<dbReference type="Pfam" id="PF16214">
    <property type="entry name" value="AC_N"/>
    <property type="match status" value="1"/>
</dbReference>
<keyword evidence="3" id="KW-0472">Membrane</keyword>
<dbReference type="EnsemblMetazoa" id="MESCA004684-RA">
    <property type="protein sequence ID" value="MESCA004684-PA"/>
    <property type="gene ID" value="MESCA004684"/>
</dbReference>
<proteinExistence type="predicted"/>
<evidence type="ECO:0000256" key="1">
    <source>
        <dbReference type="ARBA" id="ARBA00022741"/>
    </source>
</evidence>
<dbReference type="PANTHER" id="PTHR45627:SF23">
    <property type="entry name" value="AT30656P-RELATED"/>
    <property type="match status" value="1"/>
</dbReference>